<feature type="compositionally biased region" description="Basic and acidic residues" evidence="5">
    <location>
        <begin position="269"/>
        <end position="281"/>
    </location>
</feature>
<dbReference type="GO" id="GO:0005634">
    <property type="term" value="C:nucleus"/>
    <property type="evidence" value="ECO:0007669"/>
    <property type="project" value="UniProtKB-SubCell"/>
</dbReference>
<proteinExistence type="predicted"/>
<reference evidence="7" key="1">
    <citation type="journal article" date="2023" name="Mol. Phylogenet. Evol.">
        <title>Genome-scale phylogeny and comparative genomics of the fungal order Sordariales.</title>
        <authorList>
            <person name="Hensen N."/>
            <person name="Bonometti L."/>
            <person name="Westerberg I."/>
            <person name="Brannstrom I.O."/>
            <person name="Guillou S."/>
            <person name="Cros-Aarteil S."/>
            <person name="Calhoun S."/>
            <person name="Haridas S."/>
            <person name="Kuo A."/>
            <person name="Mondo S."/>
            <person name="Pangilinan J."/>
            <person name="Riley R."/>
            <person name="LaButti K."/>
            <person name="Andreopoulos B."/>
            <person name="Lipzen A."/>
            <person name="Chen C."/>
            <person name="Yan M."/>
            <person name="Daum C."/>
            <person name="Ng V."/>
            <person name="Clum A."/>
            <person name="Steindorff A."/>
            <person name="Ohm R.A."/>
            <person name="Martin F."/>
            <person name="Silar P."/>
            <person name="Natvig D.O."/>
            <person name="Lalanne C."/>
            <person name="Gautier V."/>
            <person name="Ament-Velasquez S.L."/>
            <person name="Kruys A."/>
            <person name="Hutchinson M.I."/>
            <person name="Powell A.J."/>
            <person name="Barry K."/>
            <person name="Miller A.N."/>
            <person name="Grigoriev I.V."/>
            <person name="Debuchy R."/>
            <person name="Gladieux P."/>
            <person name="Hiltunen Thoren M."/>
            <person name="Johannesson H."/>
        </authorList>
    </citation>
    <scope>NUCLEOTIDE SEQUENCE</scope>
    <source>
        <strain evidence="7">CBS 990.96</strain>
    </source>
</reference>
<comment type="subcellular location">
    <subcellularLocation>
        <location evidence="1">Nucleus</location>
    </subcellularLocation>
</comment>
<evidence type="ECO:0000256" key="2">
    <source>
        <dbReference type="ARBA" id="ARBA00022763"/>
    </source>
</evidence>
<keyword evidence="7" id="KW-0255">Endonuclease</keyword>
<accession>A0AAN7BJ83</accession>
<dbReference type="GO" id="GO:0004519">
    <property type="term" value="F:endonuclease activity"/>
    <property type="evidence" value="ECO:0007669"/>
    <property type="project" value="UniProtKB-KW"/>
</dbReference>
<keyword evidence="2" id="KW-0227">DNA damage</keyword>
<evidence type="ECO:0000256" key="3">
    <source>
        <dbReference type="ARBA" id="ARBA00023242"/>
    </source>
</evidence>
<keyword evidence="7" id="KW-0540">Nuclease</keyword>
<dbReference type="GO" id="GO:0003684">
    <property type="term" value="F:damaged DNA binding"/>
    <property type="evidence" value="ECO:0007669"/>
    <property type="project" value="TreeGrafter"/>
</dbReference>
<keyword evidence="3" id="KW-0539">Nucleus</keyword>
<dbReference type="GO" id="GO:0010792">
    <property type="term" value="P:DNA double-strand break processing involved in repair via single-strand annealing"/>
    <property type="evidence" value="ECO:0007669"/>
    <property type="project" value="TreeGrafter"/>
</dbReference>
<dbReference type="Pfam" id="PF08573">
    <property type="entry name" value="SAE2"/>
    <property type="match status" value="1"/>
</dbReference>
<keyword evidence="4" id="KW-0175">Coiled coil</keyword>
<evidence type="ECO:0000256" key="1">
    <source>
        <dbReference type="ARBA" id="ARBA00004123"/>
    </source>
</evidence>
<feature type="coiled-coil region" evidence="4">
    <location>
        <begin position="140"/>
        <end position="188"/>
    </location>
</feature>
<comment type="caution">
    <text evidence="7">The sequence shown here is derived from an EMBL/GenBank/DDBJ whole genome shotgun (WGS) entry which is preliminary data.</text>
</comment>
<dbReference type="PANTHER" id="PTHR15107">
    <property type="entry name" value="RETINOBLASTOMA BINDING PROTEIN 8"/>
    <property type="match status" value="1"/>
</dbReference>
<organism evidence="7 8">
    <name type="scientific">Podospora fimiseda</name>
    <dbReference type="NCBI Taxonomy" id="252190"/>
    <lineage>
        <taxon>Eukaryota</taxon>
        <taxon>Fungi</taxon>
        <taxon>Dikarya</taxon>
        <taxon>Ascomycota</taxon>
        <taxon>Pezizomycotina</taxon>
        <taxon>Sordariomycetes</taxon>
        <taxon>Sordariomycetidae</taxon>
        <taxon>Sordariales</taxon>
        <taxon>Podosporaceae</taxon>
        <taxon>Podospora</taxon>
    </lineage>
</organism>
<keyword evidence="7" id="KW-0378">Hydrolase</keyword>
<gene>
    <name evidence="7" type="ORF">QBC38DRAFT_371076</name>
</gene>
<reference evidence="7" key="2">
    <citation type="submission" date="2023-05" db="EMBL/GenBank/DDBJ databases">
        <authorList>
            <consortium name="Lawrence Berkeley National Laboratory"/>
            <person name="Steindorff A."/>
            <person name="Hensen N."/>
            <person name="Bonometti L."/>
            <person name="Westerberg I."/>
            <person name="Brannstrom I.O."/>
            <person name="Guillou S."/>
            <person name="Cros-Aarteil S."/>
            <person name="Calhoun S."/>
            <person name="Haridas S."/>
            <person name="Kuo A."/>
            <person name="Mondo S."/>
            <person name="Pangilinan J."/>
            <person name="Riley R."/>
            <person name="Labutti K."/>
            <person name="Andreopoulos B."/>
            <person name="Lipzen A."/>
            <person name="Chen C."/>
            <person name="Yanf M."/>
            <person name="Daum C."/>
            <person name="Ng V."/>
            <person name="Clum A."/>
            <person name="Ohm R."/>
            <person name="Martin F."/>
            <person name="Silar P."/>
            <person name="Natvig D."/>
            <person name="Lalanne C."/>
            <person name="Gautier V."/>
            <person name="Ament-Velasquez S.L."/>
            <person name="Kruys A."/>
            <person name="Hutchinson M.I."/>
            <person name="Powell A.J."/>
            <person name="Barry K."/>
            <person name="Miller A.N."/>
            <person name="Grigoriev I.V."/>
            <person name="Debuchy R."/>
            <person name="Gladieux P."/>
            <person name="Thoren M.H."/>
            <person name="Johannesson H."/>
        </authorList>
    </citation>
    <scope>NUCLEOTIDE SEQUENCE</scope>
    <source>
        <strain evidence="7">CBS 990.96</strain>
    </source>
</reference>
<dbReference type="Proteomes" id="UP001301958">
    <property type="component" value="Unassembled WGS sequence"/>
</dbReference>
<feature type="region of interest" description="Disordered" evidence="5">
    <location>
        <begin position="639"/>
        <end position="669"/>
    </location>
</feature>
<sequence length="693" mass="78237">MEAWVLGGRRSLIAALEGACDEFEKDLSKSIARIENDKHELCEVQIKHWKDAAGYTQFLERENRVLREELSDARRKLEQSSPTSHKHAYPSRLPLAGISPNQVAGRWIAGGRPGPSAHQSSPVTEEKDWERECMKIAHKYNILNDRYEKLAQKAREFRADKEGWLKYAEVLEKKVQRLEKKRQEKETTTISKACAAPADAIDDAIDCREASAASFASDTDFGPGAVDTDHRDDVADLRPRRAAPMPETDVSSTHDIQEFDDLPPMPRNVGEEQFVKIKEEPSSDGPVVVSERNLRKRKCTDHEKDMPPPPSRKIKSEPHASSDPVVTGETAGFSPHESIDLDNDQLEVPTPRKQRPLWMRTLRGDEDVTPGSHTSNVSRSLFPKSVIDTPPITPMLGREITGRSVALEQPRSKMARTSRDGEWALKAGVADLAEDRPEAFDLPGPLVASNASRISPSTTGNRLQTLLNQLTPQSEVAQLKPARGDVHSTRPGFEAMESPLEARQLNGGSSKQTPRRLRETPLAQLKVSDFKVNPKFNNGYKFAFDEVVRNRGDRAELDGCTDYNCCGRHYRVLAESELNATGLVVLSREEDIKMMEDYLGSVVHKLGDMTQEEQKEVWIKAKSQSFANRLGKHRHRFTRQASPPGYWNPDFPTTQEVEENREESARRERKQIEERWREAMKMGGTGKWLFRDE</sequence>
<feature type="region of interest" description="Disordered" evidence="5">
    <location>
        <begin position="214"/>
        <end position="328"/>
    </location>
</feature>
<protein>
    <submittedName>
        <fullName evidence="7">DNA repair protein endonuclease SAE2/CtIP C-terminus-domain-containing protein</fullName>
    </submittedName>
</protein>
<dbReference type="InterPro" id="IPR033316">
    <property type="entry name" value="RBBP8-like"/>
</dbReference>
<keyword evidence="8" id="KW-1185">Reference proteome</keyword>
<evidence type="ECO:0000313" key="7">
    <source>
        <dbReference type="EMBL" id="KAK4224415.1"/>
    </source>
</evidence>
<evidence type="ECO:0000256" key="4">
    <source>
        <dbReference type="SAM" id="Coils"/>
    </source>
</evidence>
<dbReference type="EMBL" id="MU865393">
    <property type="protein sequence ID" value="KAK4224415.1"/>
    <property type="molecule type" value="Genomic_DNA"/>
</dbReference>
<feature type="compositionally biased region" description="Basic and acidic residues" evidence="5">
    <location>
        <begin position="227"/>
        <end position="239"/>
    </location>
</feature>
<feature type="domain" description="DNA endonuclease activator Ctp1 C-terminal" evidence="6">
    <location>
        <begin position="543"/>
        <end position="656"/>
    </location>
</feature>
<evidence type="ECO:0000259" key="6">
    <source>
        <dbReference type="Pfam" id="PF08573"/>
    </source>
</evidence>
<dbReference type="PANTHER" id="PTHR15107:SF0">
    <property type="entry name" value="DNA ENDONUCLEASE ACTIVATOR CTP1 C-TERMINAL DOMAIN-CONTAINING PROTEIN"/>
    <property type="match status" value="1"/>
</dbReference>
<feature type="region of interest" description="Disordered" evidence="5">
    <location>
        <begin position="73"/>
        <end position="95"/>
    </location>
</feature>
<name>A0AAN7BJ83_9PEZI</name>
<evidence type="ECO:0000313" key="8">
    <source>
        <dbReference type="Proteomes" id="UP001301958"/>
    </source>
</evidence>
<dbReference type="AlphaFoldDB" id="A0AAN7BJ83"/>
<dbReference type="InterPro" id="IPR013882">
    <property type="entry name" value="Ctp1_C"/>
</dbReference>
<evidence type="ECO:0000256" key="5">
    <source>
        <dbReference type="SAM" id="MobiDB-lite"/>
    </source>
</evidence>